<feature type="domain" description="Cellulose-binding Sde182 nucleoside hydrolase-like" evidence="1">
    <location>
        <begin position="36"/>
        <end position="348"/>
    </location>
</feature>
<gene>
    <name evidence="3" type="ORF">CLV48_11272</name>
</gene>
<protein>
    <submittedName>
        <fullName evidence="3">Uncharacterized protein DUF1593</fullName>
    </submittedName>
</protein>
<dbReference type="InterPro" id="IPR013783">
    <property type="entry name" value="Ig-like_fold"/>
</dbReference>
<dbReference type="AlphaFoldDB" id="A0A2P8DWX4"/>
<dbReference type="EMBL" id="PYGF01000012">
    <property type="protein sequence ID" value="PSL01729.1"/>
    <property type="molecule type" value="Genomic_DNA"/>
</dbReference>
<dbReference type="InterPro" id="IPR011483">
    <property type="entry name" value="Sde182_NH-like"/>
</dbReference>
<dbReference type="Pfam" id="PF21027">
    <property type="entry name" value="Sde0182_C"/>
    <property type="match status" value="1"/>
</dbReference>
<reference evidence="3 4" key="1">
    <citation type="submission" date="2018-03" db="EMBL/GenBank/DDBJ databases">
        <title>Genomic Encyclopedia of Archaeal and Bacterial Type Strains, Phase II (KMG-II): from individual species to whole genera.</title>
        <authorList>
            <person name="Goeker M."/>
        </authorList>
    </citation>
    <scope>NUCLEOTIDE SEQUENCE [LARGE SCALE GENOMIC DNA]</scope>
    <source>
        <strain evidence="3 4">DSM 28057</strain>
    </source>
</reference>
<dbReference type="InterPro" id="IPR036452">
    <property type="entry name" value="Ribo_hydro-like"/>
</dbReference>
<organism evidence="3 4">
    <name type="scientific">Cecembia rubra</name>
    <dbReference type="NCBI Taxonomy" id="1485585"/>
    <lineage>
        <taxon>Bacteria</taxon>
        <taxon>Pseudomonadati</taxon>
        <taxon>Bacteroidota</taxon>
        <taxon>Cytophagia</taxon>
        <taxon>Cytophagales</taxon>
        <taxon>Cyclobacteriaceae</taxon>
        <taxon>Cecembia</taxon>
    </lineage>
</organism>
<dbReference type="Proteomes" id="UP000240708">
    <property type="component" value="Unassembled WGS sequence"/>
</dbReference>
<evidence type="ECO:0000313" key="4">
    <source>
        <dbReference type="Proteomes" id="UP000240708"/>
    </source>
</evidence>
<dbReference type="OrthoDB" id="253051at2"/>
<evidence type="ECO:0000259" key="1">
    <source>
        <dbReference type="Pfam" id="PF07632"/>
    </source>
</evidence>
<evidence type="ECO:0000313" key="3">
    <source>
        <dbReference type="EMBL" id="PSL01729.1"/>
    </source>
</evidence>
<sequence>MRKPLSFLAIVVLALLFNYCTFKDNAEKIQPVTKSRTIVTTDGEVDDVDSFIRMLLYSNEFDLEGLIYSSSQWHYKGDGKGTLFISELQNTAERYGERTELRWPGTTWMQELISKYAEVYPNLQKHAKGYPSPEKLLNLVKVGNIEFEGEMEKDSEGSEWIKMVLLDDDPRPLYLQVWGGTNTIARALKSIQVEYEGRADWESIYRKISDKAIIYTVLDQDASYTKYIAPNWPDIKVIYNSDQFWCFAYPWSQRVPEGLKYYLSGEFFKEYILFDKGPLMARYFTWGDGRQIDNDPEHDHGDLEVMAKYERNQFDFISEGDSPAFFYLLDVGLRNQENPSFGGWGGRFIQSETHPNRWEDGKQVTDYNPYTQKEDPTFPQTRWIKEIQNDFAARAAWCVKNYEEANHAPYVWLVHPMNLNAKIGQKVTLECRAQDPDGDQLNYLWWQYLEPGTLKAFVQIQNAEKPKASFIIPDESKIGDTIHIILEVEDDGYPSLTRYQRVVVTVIP</sequence>
<dbReference type="InterPro" id="IPR048527">
    <property type="entry name" value="Sde182_C"/>
</dbReference>
<dbReference type="GO" id="GO:0016799">
    <property type="term" value="F:hydrolase activity, hydrolyzing N-glycosyl compounds"/>
    <property type="evidence" value="ECO:0007669"/>
    <property type="project" value="InterPro"/>
</dbReference>
<comment type="caution">
    <text evidence="3">The sequence shown here is derived from an EMBL/GenBank/DDBJ whole genome shotgun (WGS) entry which is preliminary data.</text>
</comment>
<keyword evidence="4" id="KW-1185">Reference proteome</keyword>
<accession>A0A2P8DWX4</accession>
<dbReference type="Gene3D" id="2.60.40.10">
    <property type="entry name" value="Immunoglobulins"/>
    <property type="match status" value="1"/>
</dbReference>
<name>A0A2P8DWX4_9BACT</name>
<proteinExistence type="predicted"/>
<dbReference type="RefSeq" id="WP_106568598.1">
    <property type="nucleotide sequence ID" value="NZ_JAUVYL010000065.1"/>
</dbReference>
<evidence type="ECO:0000259" key="2">
    <source>
        <dbReference type="Pfam" id="PF21027"/>
    </source>
</evidence>
<dbReference type="Gene3D" id="3.90.245.10">
    <property type="entry name" value="Ribonucleoside hydrolase-like"/>
    <property type="match status" value="1"/>
</dbReference>
<dbReference type="Pfam" id="PF07632">
    <property type="entry name" value="Sde182_NH-like"/>
    <property type="match status" value="1"/>
</dbReference>
<feature type="domain" description="Cellulose-binding Sde182 C-terminal" evidence="2">
    <location>
        <begin position="427"/>
        <end position="506"/>
    </location>
</feature>